<dbReference type="STRING" id="1286106.MPL1_11703"/>
<dbReference type="RefSeq" id="WP_009727295.1">
    <property type="nucleotide sequence ID" value="NZ_APHR01000068.1"/>
</dbReference>
<organism evidence="1 2">
    <name type="scientific">Methylophaga lonarensis MPL</name>
    <dbReference type="NCBI Taxonomy" id="1286106"/>
    <lineage>
        <taxon>Bacteria</taxon>
        <taxon>Pseudomonadati</taxon>
        <taxon>Pseudomonadota</taxon>
        <taxon>Gammaproteobacteria</taxon>
        <taxon>Thiotrichales</taxon>
        <taxon>Piscirickettsiaceae</taxon>
        <taxon>Methylophaga</taxon>
    </lineage>
</organism>
<evidence type="ECO:0000313" key="1">
    <source>
        <dbReference type="EMBL" id="EMR12180.1"/>
    </source>
</evidence>
<protein>
    <recommendedName>
        <fullName evidence="3">DUF4197 domain-containing protein</fullName>
    </recommendedName>
</protein>
<dbReference type="EMBL" id="APHR01000068">
    <property type="protein sequence ID" value="EMR12180.1"/>
    <property type="molecule type" value="Genomic_DNA"/>
</dbReference>
<accession>M7PE45</accession>
<proteinExistence type="predicted"/>
<dbReference type="InterPro" id="IPR025245">
    <property type="entry name" value="DUF4197"/>
</dbReference>
<sequence length="244" mass="26388">MILLSVCLTFFSATSVAGGWGGLLDNLNQSARSLLGQESTGSTDTATLISGLKQALELGTERAVAEVSQPGGYLNNANIRIPLPNQVQQAGRLMRQLGLGQMADNFENSMNRAAEQAAPQATAIMMDAIRNMTIDDARGILEGGDNAATEFFQRKTRDQLTDMFRPTISDSLDSVGSTRYYNDLNRQVSAVPVVGQNLNVDLPDYVTGKALDGLFLMIAAEEKKIRDNPAARTTELLQQVFGNR</sequence>
<dbReference type="eggNOG" id="ENOG502Z7PK">
    <property type="taxonomic scope" value="Bacteria"/>
</dbReference>
<dbReference type="Proteomes" id="UP000012019">
    <property type="component" value="Unassembled WGS sequence"/>
</dbReference>
<reference evidence="1 2" key="1">
    <citation type="journal article" date="2013" name="Genome Announc.">
        <title>Draft Genome Sequence of Methylophaga lonarensis MPLT, a Haloalkaliphilic (Non-Methane-Utilizing) Methylotroph.</title>
        <authorList>
            <person name="Shetty S.A."/>
            <person name="Marathe N.P."/>
            <person name="Munot H."/>
            <person name="Antony C.P."/>
            <person name="Dhotre D.P."/>
            <person name="Murrell J.C."/>
            <person name="Shouche Y.S."/>
        </authorList>
    </citation>
    <scope>NUCLEOTIDE SEQUENCE [LARGE SCALE GENOMIC DNA]</scope>
    <source>
        <strain evidence="1 2">MPL</strain>
    </source>
</reference>
<dbReference type="Pfam" id="PF13852">
    <property type="entry name" value="DUF4197"/>
    <property type="match status" value="1"/>
</dbReference>
<comment type="caution">
    <text evidence="1">The sequence shown here is derived from an EMBL/GenBank/DDBJ whole genome shotgun (WGS) entry which is preliminary data.</text>
</comment>
<dbReference type="PATRIC" id="fig|1286106.3.peg.2341"/>
<name>M7PE45_9GAMM</name>
<keyword evidence="2" id="KW-1185">Reference proteome</keyword>
<gene>
    <name evidence="1" type="ORF">MPL1_11703</name>
</gene>
<evidence type="ECO:0008006" key="3">
    <source>
        <dbReference type="Google" id="ProtNLM"/>
    </source>
</evidence>
<dbReference type="AlphaFoldDB" id="M7PE45"/>
<evidence type="ECO:0000313" key="2">
    <source>
        <dbReference type="Proteomes" id="UP000012019"/>
    </source>
</evidence>